<keyword evidence="2" id="KW-1185">Reference proteome</keyword>
<comment type="caution">
    <text evidence="1">The sequence shown here is derived from an EMBL/GenBank/DDBJ whole genome shotgun (WGS) entry which is preliminary data.</text>
</comment>
<dbReference type="EMBL" id="RCSW01000022">
    <property type="protein sequence ID" value="KAF7930019.1"/>
    <property type="molecule type" value="Genomic_DNA"/>
</dbReference>
<evidence type="ECO:0000313" key="1">
    <source>
        <dbReference type="EMBL" id="KAF7930019.1"/>
    </source>
</evidence>
<dbReference type="AlphaFoldDB" id="A0A9P5ICI3"/>
<proteinExistence type="predicted"/>
<accession>A0A9P5ICI3</accession>
<dbReference type="GeneID" id="62153204"/>
<sequence length="166" mass="18974">MEEAARRRKKDIVSLTEGEDIITELKNFGRPFRPLSLAGTYFPNQAPMPSLIAFDQCSMAIVWEIVEDSSHFLSLPTICSSSERPLDDLVILLRSASIYQAKLEPDPHQLIAQSLICLREALELKRVKTLGALHEFSHRECRIFEDIDLTDLVIDKVLGFNFYCYQ</sequence>
<name>A0A9P5ICI3_9HELO</name>
<evidence type="ECO:0000313" key="2">
    <source>
        <dbReference type="Proteomes" id="UP000710849"/>
    </source>
</evidence>
<organism evidence="1 2">
    <name type="scientific">Botrytis byssoidea</name>
    <dbReference type="NCBI Taxonomy" id="139641"/>
    <lineage>
        <taxon>Eukaryota</taxon>
        <taxon>Fungi</taxon>
        <taxon>Dikarya</taxon>
        <taxon>Ascomycota</taxon>
        <taxon>Pezizomycotina</taxon>
        <taxon>Leotiomycetes</taxon>
        <taxon>Helotiales</taxon>
        <taxon>Sclerotiniaceae</taxon>
        <taxon>Botrytis</taxon>
    </lineage>
</organism>
<reference evidence="1 2" key="1">
    <citation type="journal article" date="2020" name="Genome Biol. Evol.">
        <title>Comparative genomics of Sclerotiniaceae.</title>
        <authorList>
            <person name="Valero Jimenez C.A."/>
            <person name="Steentjes M."/>
            <person name="Scholten O.E."/>
            <person name="Van Kan J.A.L."/>
        </authorList>
    </citation>
    <scope>NUCLEOTIDE SEQUENCE [LARGE SCALE GENOMIC DNA]</scope>
    <source>
        <strain evidence="1 2">MUCL 94</strain>
    </source>
</reference>
<dbReference type="Proteomes" id="UP000710849">
    <property type="component" value="Unassembled WGS sequence"/>
</dbReference>
<dbReference type="RefSeq" id="XP_038729242.1">
    <property type="nucleotide sequence ID" value="XM_038880131.1"/>
</dbReference>
<gene>
    <name evidence="1" type="ORF">EAE97_009616</name>
</gene>
<protein>
    <submittedName>
        <fullName evidence="1">Uncharacterized protein</fullName>
    </submittedName>
</protein>